<proteinExistence type="predicted"/>
<sequence>MNSTLTFFIIVFLLLAFAQLILLLFLTSKKLKRNKKDQNEQNIYKEAMPAFIHFLYNEQDDYIPLPPDEYHVAEQLFSSSMAITKDEDLQHKIRESASFYLSSHYEKVMNATDWSARVNALYYIEDFRMTSMQPVLAKRLMAVKEQDEEKQQLLRTLAALGDVSVLSYLENEPSIKESVYLSVFKRFPEDVIPQTVSYVRQEGSLKANISLLMYLGLAKKLSYLSFVEENLMHPNSEMRIQALKALFQMNYISNVNLIKPFFYSEIWEERMFAAKITGVLSLSQFEKELTEFLGDSVWWVRYYAAEALLLCYGESKLFELSQSHPDQYARNMAAQWLRLERQVSVAYD</sequence>
<protein>
    <submittedName>
        <fullName evidence="2">HEAT repeat domain-containing protein</fullName>
    </submittedName>
</protein>
<evidence type="ECO:0000313" key="2">
    <source>
        <dbReference type="EMBL" id="MFC6041303.1"/>
    </source>
</evidence>
<accession>A0ABW1LCY7</accession>
<dbReference type="RefSeq" id="WP_377736121.1">
    <property type="nucleotide sequence ID" value="NZ_JBHSRI010000038.1"/>
</dbReference>
<dbReference type="Proteomes" id="UP001596170">
    <property type="component" value="Unassembled WGS sequence"/>
</dbReference>
<dbReference type="InterPro" id="IPR011989">
    <property type="entry name" value="ARM-like"/>
</dbReference>
<evidence type="ECO:0000256" key="1">
    <source>
        <dbReference type="SAM" id="Phobius"/>
    </source>
</evidence>
<keyword evidence="1" id="KW-0812">Transmembrane</keyword>
<evidence type="ECO:0000313" key="3">
    <source>
        <dbReference type="Proteomes" id="UP001596170"/>
    </source>
</evidence>
<reference evidence="3" key="1">
    <citation type="journal article" date="2019" name="Int. J. Syst. Evol. Microbiol.">
        <title>The Global Catalogue of Microorganisms (GCM) 10K type strain sequencing project: providing services to taxonomists for standard genome sequencing and annotation.</title>
        <authorList>
            <consortium name="The Broad Institute Genomics Platform"/>
            <consortium name="The Broad Institute Genome Sequencing Center for Infectious Disease"/>
            <person name="Wu L."/>
            <person name="Ma J."/>
        </authorList>
    </citation>
    <scope>NUCLEOTIDE SEQUENCE [LARGE SCALE GENOMIC DNA]</scope>
    <source>
        <strain evidence="3">CCUG 54527</strain>
    </source>
</reference>
<keyword evidence="1" id="KW-1133">Transmembrane helix</keyword>
<name>A0ABW1LCY7_9BACL</name>
<comment type="caution">
    <text evidence="2">The sequence shown here is derived from an EMBL/GenBank/DDBJ whole genome shotgun (WGS) entry which is preliminary data.</text>
</comment>
<keyword evidence="1" id="KW-0472">Membrane</keyword>
<dbReference type="InterPro" id="IPR016024">
    <property type="entry name" value="ARM-type_fold"/>
</dbReference>
<dbReference type="SUPFAM" id="SSF48371">
    <property type="entry name" value="ARM repeat"/>
    <property type="match status" value="1"/>
</dbReference>
<dbReference type="Gene3D" id="1.25.10.10">
    <property type="entry name" value="Leucine-rich Repeat Variant"/>
    <property type="match status" value="1"/>
</dbReference>
<keyword evidence="3" id="KW-1185">Reference proteome</keyword>
<gene>
    <name evidence="2" type="ORF">ACFPYN_18005</name>
</gene>
<organism evidence="2 3">
    <name type="scientific">Paenisporosarcina macmurdoensis</name>
    <dbReference type="NCBI Taxonomy" id="212659"/>
    <lineage>
        <taxon>Bacteria</taxon>
        <taxon>Bacillati</taxon>
        <taxon>Bacillota</taxon>
        <taxon>Bacilli</taxon>
        <taxon>Bacillales</taxon>
        <taxon>Caryophanaceae</taxon>
        <taxon>Paenisporosarcina</taxon>
    </lineage>
</organism>
<dbReference type="EMBL" id="JBHSRI010000038">
    <property type="protein sequence ID" value="MFC6041303.1"/>
    <property type="molecule type" value="Genomic_DNA"/>
</dbReference>
<feature type="transmembrane region" description="Helical" evidence="1">
    <location>
        <begin position="6"/>
        <end position="26"/>
    </location>
</feature>